<dbReference type="Pfam" id="PF14064">
    <property type="entry name" value="HmuY"/>
    <property type="match status" value="1"/>
</dbReference>
<accession>A0ABW5KCM1</accession>
<gene>
    <name evidence="1" type="ORF">ACFSR5_03465</name>
</gene>
<reference evidence="2" key="1">
    <citation type="journal article" date="2019" name="Int. J. Syst. Evol. Microbiol.">
        <title>The Global Catalogue of Microorganisms (GCM) 10K type strain sequencing project: providing services to taxonomists for standard genome sequencing and annotation.</title>
        <authorList>
            <consortium name="The Broad Institute Genomics Platform"/>
            <consortium name="The Broad Institute Genome Sequencing Center for Infectious Disease"/>
            <person name="Wu L."/>
            <person name="Ma J."/>
        </authorList>
    </citation>
    <scope>NUCLEOTIDE SEQUENCE [LARGE SCALE GENOMIC DNA]</scope>
    <source>
        <strain evidence="2">KCTC 42662</strain>
    </source>
</reference>
<name>A0ABW5KCM1_9SPHI</name>
<dbReference type="CDD" id="cd12105">
    <property type="entry name" value="HmuY"/>
    <property type="match status" value="1"/>
</dbReference>
<evidence type="ECO:0000313" key="1">
    <source>
        <dbReference type="EMBL" id="MFD2546701.1"/>
    </source>
</evidence>
<dbReference type="RefSeq" id="WP_380900754.1">
    <property type="nucleotide sequence ID" value="NZ_JBHUEG010000007.1"/>
</dbReference>
<dbReference type="Proteomes" id="UP001597545">
    <property type="component" value="Unassembled WGS sequence"/>
</dbReference>
<sequence>MQITYPTPKNVLRIHLFALFISLGMISSCGKNEDTAPVIGPDPITSDTMFNRLITVHNFGEALADGSIPTDKQDPIFFSLEQKQAVKPDYQRTTRWDISFSDIYRSFINCNHSSAGFGNDGPGKGGIYLVKQKFEDVVNVPPDDVFRRGERAYGTDDSGAFGEGLGWYLYDFGGTLKGDGSEEKKHIAYPIENHTLLVRTAKGNYAKIKILSIYKDKLDPNTWVRSDPQPYYTFQYVLVKAGSTRFEIKP</sequence>
<protein>
    <submittedName>
        <fullName evidence="1">HmuY family protein</fullName>
    </submittedName>
</protein>
<dbReference type="InterPro" id="IPR025921">
    <property type="entry name" value="HmuY"/>
</dbReference>
<proteinExistence type="predicted"/>
<dbReference type="EMBL" id="JBHULR010000003">
    <property type="protein sequence ID" value="MFD2546701.1"/>
    <property type="molecule type" value="Genomic_DNA"/>
</dbReference>
<organism evidence="1 2">
    <name type="scientific">Sphingobacterium suaedae</name>
    <dbReference type="NCBI Taxonomy" id="1686402"/>
    <lineage>
        <taxon>Bacteria</taxon>
        <taxon>Pseudomonadati</taxon>
        <taxon>Bacteroidota</taxon>
        <taxon>Sphingobacteriia</taxon>
        <taxon>Sphingobacteriales</taxon>
        <taxon>Sphingobacteriaceae</taxon>
        <taxon>Sphingobacterium</taxon>
    </lineage>
</organism>
<keyword evidence="2" id="KW-1185">Reference proteome</keyword>
<evidence type="ECO:0000313" key="2">
    <source>
        <dbReference type="Proteomes" id="UP001597545"/>
    </source>
</evidence>
<comment type="caution">
    <text evidence="1">The sequence shown here is derived from an EMBL/GenBank/DDBJ whole genome shotgun (WGS) entry which is preliminary data.</text>
</comment>